<dbReference type="RefSeq" id="WP_189009845.1">
    <property type="nucleotide sequence ID" value="NZ_BMPP01000012.1"/>
</dbReference>
<reference evidence="3" key="1">
    <citation type="journal article" date="2019" name="Int. J. Syst. Evol. Microbiol.">
        <title>The Global Catalogue of Microorganisms (GCM) 10K type strain sequencing project: providing services to taxonomists for standard genome sequencing and annotation.</title>
        <authorList>
            <consortium name="The Broad Institute Genomics Platform"/>
            <consortium name="The Broad Institute Genome Sequencing Center for Infectious Disease"/>
            <person name="Wu L."/>
            <person name="Ma J."/>
        </authorList>
    </citation>
    <scope>NUCLEOTIDE SEQUENCE [LARGE SCALE GENOMIC DNA]</scope>
    <source>
        <strain evidence="3">JCM 30331</strain>
    </source>
</reference>
<dbReference type="SUPFAM" id="SSF53756">
    <property type="entry name" value="UDP-Glycosyltransferase/glycogen phosphorylase"/>
    <property type="match status" value="1"/>
</dbReference>
<sequence length="369" mass="40544">MLDVAFLTDAPRVAGSEVWLSALLPLLPDHGVRPSLYLPSHQTLDRFAAGLADGPVRVERYTDVNRLPELTQHAHLRVVQAWEPSTYRALLPALAAPRLVVSHDQLDYHYPAPLRALYREIYRHTKASAFRAADGVVTVSHWGADFLRVRMGVRNTQGMTNGADPQRYRPATGKERASLRTTLDFRRFTVLVPGRFTLEKNQLAAVRAARHAPDIDFVFVGDMDAGMGVAALALARRLRLRNVRFLGRRWDMPELYRAADALLQPTLAENQSLVTLEAMSSGLPVVTTPIPAQAELVRDGVDGLLIPPQPVLLARALKALAAHPDVAARFGTSARQRVLEHHTHSGSAAQLASLLHAACQPFSGGFSDE</sequence>
<dbReference type="Proteomes" id="UP000647587">
    <property type="component" value="Unassembled WGS sequence"/>
</dbReference>
<dbReference type="PANTHER" id="PTHR46401:SF2">
    <property type="entry name" value="GLYCOSYLTRANSFERASE WBBK-RELATED"/>
    <property type="match status" value="1"/>
</dbReference>
<dbReference type="EMBL" id="BMPP01000012">
    <property type="protein sequence ID" value="GGK32247.1"/>
    <property type="molecule type" value="Genomic_DNA"/>
</dbReference>
<keyword evidence="3" id="KW-1185">Reference proteome</keyword>
<evidence type="ECO:0000313" key="3">
    <source>
        <dbReference type="Proteomes" id="UP000647587"/>
    </source>
</evidence>
<dbReference type="CDD" id="cd03801">
    <property type="entry name" value="GT4_PimA-like"/>
    <property type="match status" value="1"/>
</dbReference>
<protein>
    <submittedName>
        <fullName evidence="2">LPS biosynthesis protein</fullName>
    </submittedName>
</protein>
<comment type="caution">
    <text evidence="2">The sequence shown here is derived from an EMBL/GenBank/DDBJ whole genome shotgun (WGS) entry which is preliminary data.</text>
</comment>
<proteinExistence type="predicted"/>
<dbReference type="PANTHER" id="PTHR46401">
    <property type="entry name" value="GLYCOSYLTRANSFERASE WBBK-RELATED"/>
    <property type="match status" value="1"/>
</dbReference>
<accession>A0ABQ2EZ79</accession>
<dbReference type="Gene3D" id="3.40.50.2000">
    <property type="entry name" value="Glycogen Phosphorylase B"/>
    <property type="match status" value="2"/>
</dbReference>
<gene>
    <name evidence="2" type="ORF">GCM10008955_27670</name>
</gene>
<evidence type="ECO:0000313" key="2">
    <source>
        <dbReference type="EMBL" id="GGK32247.1"/>
    </source>
</evidence>
<name>A0ABQ2EZ79_9DEIO</name>
<organism evidence="2 3">
    <name type="scientific">Deinococcus malanensis</name>
    <dbReference type="NCBI Taxonomy" id="1706855"/>
    <lineage>
        <taxon>Bacteria</taxon>
        <taxon>Thermotogati</taxon>
        <taxon>Deinococcota</taxon>
        <taxon>Deinococci</taxon>
        <taxon>Deinococcales</taxon>
        <taxon>Deinococcaceae</taxon>
        <taxon>Deinococcus</taxon>
    </lineage>
</organism>
<dbReference type="Pfam" id="PF13692">
    <property type="entry name" value="Glyco_trans_1_4"/>
    <property type="match status" value="1"/>
</dbReference>
<keyword evidence="1" id="KW-0808">Transferase</keyword>
<evidence type="ECO:0000256" key="1">
    <source>
        <dbReference type="ARBA" id="ARBA00022679"/>
    </source>
</evidence>